<reference evidence="4" key="2">
    <citation type="submission" date="2019-06" db="EMBL/GenBank/DDBJ databases">
        <title>Genomics analysis of Aphanomyces spp. identifies a new class of oomycete effector associated with host adaptation.</title>
        <authorList>
            <person name="Gaulin E."/>
        </authorList>
    </citation>
    <scope>NUCLEOTIDE SEQUENCE</scope>
    <source>
        <strain evidence="4">CBS 578.67</strain>
    </source>
</reference>
<protein>
    <submittedName>
        <fullName evidence="5">Aste57867_7711 protein</fullName>
    </submittedName>
</protein>
<dbReference type="EMBL" id="VJMH01004419">
    <property type="protein sequence ID" value="KAF0702991.1"/>
    <property type="molecule type" value="Genomic_DNA"/>
</dbReference>
<sequence>MHPSGDYNPPDSMGLDAAEIMVPSQADSQADIPPHMGIIYSASSPTDSTASISLDLDLLESSSRSRDARDDDTSPTHGVPTRNEQRMTYEVCLEKGMYGLGIYFADDGSAAIVDQHVPFYKLPSGHAAPGEASGVIKPGDILTHINDECVAHYKFEDLVEALRTLPSGRVKLTFCSPLFHSLVDVKASHEENLEKRIEALHEELEREKKCRQIAEKRMQLYREEVLRLGELNIGLRCQIKKVEADLQASQKFMRQTHVAL</sequence>
<dbReference type="InterPro" id="IPR041489">
    <property type="entry name" value="PDZ_6"/>
</dbReference>
<reference evidence="5 6" key="1">
    <citation type="submission" date="2019-03" db="EMBL/GenBank/DDBJ databases">
        <authorList>
            <person name="Gaulin E."/>
            <person name="Dumas B."/>
        </authorList>
    </citation>
    <scope>NUCLEOTIDE SEQUENCE [LARGE SCALE GENOMIC DNA]</scope>
    <source>
        <strain evidence="5">CBS 568.67</strain>
    </source>
</reference>
<accession>A0A485KIQ6</accession>
<feature type="coiled-coil region" evidence="1">
    <location>
        <begin position="187"/>
        <end position="224"/>
    </location>
</feature>
<proteinExistence type="predicted"/>
<dbReference type="EMBL" id="CAADRA010004437">
    <property type="protein sequence ID" value="VFT84614.1"/>
    <property type="molecule type" value="Genomic_DNA"/>
</dbReference>
<evidence type="ECO:0000256" key="2">
    <source>
        <dbReference type="SAM" id="MobiDB-lite"/>
    </source>
</evidence>
<dbReference type="Pfam" id="PF17820">
    <property type="entry name" value="PDZ_6"/>
    <property type="match status" value="1"/>
</dbReference>
<dbReference type="PROSITE" id="PS50106">
    <property type="entry name" value="PDZ"/>
    <property type="match status" value="1"/>
</dbReference>
<evidence type="ECO:0000313" key="5">
    <source>
        <dbReference type="EMBL" id="VFT84614.1"/>
    </source>
</evidence>
<gene>
    <name evidence="5" type="primary">Aste57867_7711</name>
    <name evidence="4" type="ORF">As57867_007682</name>
    <name evidence="5" type="ORF">ASTE57867_7711</name>
</gene>
<dbReference type="Gene3D" id="2.30.42.10">
    <property type="match status" value="1"/>
</dbReference>
<evidence type="ECO:0000313" key="4">
    <source>
        <dbReference type="EMBL" id="KAF0702991.1"/>
    </source>
</evidence>
<feature type="region of interest" description="Disordered" evidence="2">
    <location>
        <begin position="61"/>
        <end position="83"/>
    </location>
</feature>
<dbReference type="SUPFAM" id="SSF50156">
    <property type="entry name" value="PDZ domain-like"/>
    <property type="match status" value="1"/>
</dbReference>
<keyword evidence="1" id="KW-0175">Coiled coil</keyword>
<dbReference type="InterPro" id="IPR001478">
    <property type="entry name" value="PDZ"/>
</dbReference>
<dbReference type="AlphaFoldDB" id="A0A485KIQ6"/>
<evidence type="ECO:0000256" key="1">
    <source>
        <dbReference type="SAM" id="Coils"/>
    </source>
</evidence>
<evidence type="ECO:0000313" key="6">
    <source>
        <dbReference type="Proteomes" id="UP000332933"/>
    </source>
</evidence>
<dbReference type="SMART" id="SM00228">
    <property type="entry name" value="PDZ"/>
    <property type="match status" value="1"/>
</dbReference>
<dbReference type="Proteomes" id="UP000332933">
    <property type="component" value="Unassembled WGS sequence"/>
</dbReference>
<keyword evidence="6" id="KW-1185">Reference proteome</keyword>
<dbReference type="OrthoDB" id="165498at2759"/>
<organism evidence="5 6">
    <name type="scientific">Aphanomyces stellatus</name>
    <dbReference type="NCBI Taxonomy" id="120398"/>
    <lineage>
        <taxon>Eukaryota</taxon>
        <taxon>Sar</taxon>
        <taxon>Stramenopiles</taxon>
        <taxon>Oomycota</taxon>
        <taxon>Saprolegniomycetes</taxon>
        <taxon>Saprolegniales</taxon>
        <taxon>Verrucalvaceae</taxon>
        <taxon>Aphanomyces</taxon>
    </lineage>
</organism>
<name>A0A485KIQ6_9STRA</name>
<dbReference type="InterPro" id="IPR036034">
    <property type="entry name" value="PDZ_sf"/>
</dbReference>
<feature type="domain" description="PDZ" evidence="3">
    <location>
        <begin position="90"/>
        <end position="163"/>
    </location>
</feature>
<evidence type="ECO:0000259" key="3">
    <source>
        <dbReference type="PROSITE" id="PS50106"/>
    </source>
</evidence>
<feature type="compositionally biased region" description="Basic and acidic residues" evidence="2">
    <location>
        <begin position="63"/>
        <end position="74"/>
    </location>
</feature>